<feature type="signal peptide" evidence="1">
    <location>
        <begin position="1"/>
        <end position="25"/>
    </location>
</feature>
<name>A0A154IBT1_RHILE</name>
<keyword evidence="1" id="KW-0732">Signal</keyword>
<dbReference type="InterPro" id="IPR038142">
    <property type="entry name" value="Cytochrome_P460_sp"/>
</dbReference>
<dbReference type="CDD" id="cd20716">
    <property type="entry name" value="cyt_P460_fam"/>
    <property type="match status" value="1"/>
</dbReference>
<dbReference type="AlphaFoldDB" id="A0A154IBT1"/>
<dbReference type="RefSeq" id="WP_029874435.1">
    <property type="nucleotide sequence ID" value="NZ_CP171844.1"/>
</dbReference>
<accession>A0A154IBT1</accession>
<dbReference type="InterPro" id="IPR032033">
    <property type="entry name" value="Cytochrome_P460"/>
</dbReference>
<evidence type="ECO:0000313" key="3">
    <source>
        <dbReference type="EMBL" id="KZA98044.1"/>
    </source>
</evidence>
<evidence type="ECO:0000256" key="1">
    <source>
        <dbReference type="SAM" id="SignalP"/>
    </source>
</evidence>
<dbReference type="EMBL" id="LVYU01000127">
    <property type="protein sequence ID" value="KZA98044.1"/>
    <property type="molecule type" value="Genomic_DNA"/>
</dbReference>
<organism evidence="3">
    <name type="scientific">Rhizobium leguminosarum</name>
    <dbReference type="NCBI Taxonomy" id="384"/>
    <lineage>
        <taxon>Bacteria</taxon>
        <taxon>Pseudomonadati</taxon>
        <taxon>Pseudomonadota</taxon>
        <taxon>Alphaproteobacteria</taxon>
        <taxon>Hyphomicrobiales</taxon>
        <taxon>Rhizobiaceae</taxon>
        <taxon>Rhizobium/Agrobacterium group</taxon>
        <taxon>Rhizobium</taxon>
    </lineage>
</organism>
<sequence length="155" mass="17217">MPSFRSVLLALLGAALLLASGLAAAAANRATFPKDFRQMVMYGDYRRGSGGELAYALRETIDIAKAGQPLPPGTRLVLEIYDAGALTGYFVMEKGVDWGLEVEEEKRTGDWHFQQFDTNGQVNRTSIAERCEACHQGQESNDFMFTRDRMEAYLP</sequence>
<reference evidence="3" key="1">
    <citation type="submission" date="2016-03" db="EMBL/GenBank/DDBJ databases">
        <title>Microsymbionts genomes from the relict species Vavilovia formosa.</title>
        <authorList>
            <person name="Chirak E."/>
            <person name="Kimeklis A."/>
            <person name="Kopat V."/>
            <person name="Andronov E."/>
        </authorList>
    </citation>
    <scope>NUCLEOTIDE SEQUENCE [LARGE SCALE GENOMIC DNA]</scope>
    <source>
        <strain evidence="3">Vaf12</strain>
    </source>
</reference>
<protein>
    <recommendedName>
        <fullName evidence="2">Cytochrome P460 domain-containing protein</fullName>
    </recommendedName>
</protein>
<feature type="domain" description="Cytochrome P460" evidence="2">
    <location>
        <begin position="33"/>
        <end position="146"/>
    </location>
</feature>
<proteinExistence type="predicted"/>
<dbReference type="Pfam" id="PF16694">
    <property type="entry name" value="Cytochrome_P460"/>
    <property type="match status" value="1"/>
</dbReference>
<comment type="caution">
    <text evidence="3">The sequence shown here is derived from an EMBL/GenBank/DDBJ whole genome shotgun (WGS) entry which is preliminary data.</text>
</comment>
<feature type="chain" id="PRO_5030022022" description="Cytochrome P460 domain-containing protein" evidence="1">
    <location>
        <begin position="26"/>
        <end position="155"/>
    </location>
</feature>
<dbReference type="Gene3D" id="3.50.70.20">
    <property type="entry name" value="Cytochrome P460"/>
    <property type="match status" value="1"/>
</dbReference>
<gene>
    <name evidence="3" type="ORF">A4A59_29045</name>
</gene>
<evidence type="ECO:0000259" key="2">
    <source>
        <dbReference type="Pfam" id="PF16694"/>
    </source>
</evidence>